<dbReference type="PANTHER" id="PTHR24126">
    <property type="entry name" value="ANKYRIN REPEAT, PH AND SEC7 DOMAIN CONTAINING PROTEIN SECG-RELATED"/>
    <property type="match status" value="1"/>
</dbReference>
<dbReference type="PROSITE" id="PS50297">
    <property type="entry name" value="ANK_REP_REGION"/>
    <property type="match status" value="6"/>
</dbReference>
<evidence type="ECO:0000313" key="6">
    <source>
        <dbReference type="EMBL" id="TWT49122.1"/>
    </source>
</evidence>
<feature type="chain" id="PRO_5022805267" evidence="5">
    <location>
        <begin position="23"/>
        <end position="497"/>
    </location>
</feature>
<dbReference type="PRINTS" id="PR01415">
    <property type="entry name" value="ANKYRIN"/>
</dbReference>
<dbReference type="PANTHER" id="PTHR24126:SF14">
    <property type="entry name" value="ANK_REP_REGION DOMAIN-CONTAINING PROTEIN"/>
    <property type="match status" value="1"/>
</dbReference>
<dbReference type="SMART" id="SM00248">
    <property type="entry name" value="ANK"/>
    <property type="match status" value="10"/>
</dbReference>
<dbReference type="PROSITE" id="PS50088">
    <property type="entry name" value="ANK_REPEAT"/>
    <property type="match status" value="8"/>
</dbReference>
<dbReference type="SUPFAM" id="SSF48403">
    <property type="entry name" value="Ankyrin repeat"/>
    <property type="match status" value="2"/>
</dbReference>
<dbReference type="Pfam" id="PF12796">
    <property type="entry name" value="Ank_2"/>
    <property type="match status" value="4"/>
</dbReference>
<dbReference type="GO" id="GO:0016740">
    <property type="term" value="F:transferase activity"/>
    <property type="evidence" value="ECO:0007669"/>
    <property type="project" value="UniProtKB-KW"/>
</dbReference>
<keyword evidence="2 3" id="KW-0040">ANK repeat</keyword>
<dbReference type="AlphaFoldDB" id="A0A5C5WH50"/>
<evidence type="ECO:0000256" key="2">
    <source>
        <dbReference type="ARBA" id="ARBA00023043"/>
    </source>
</evidence>
<gene>
    <name evidence="6" type="primary">ankX</name>
    <name evidence="6" type="ORF">Pla22_43140</name>
</gene>
<feature type="region of interest" description="Disordered" evidence="4">
    <location>
        <begin position="475"/>
        <end position="497"/>
    </location>
</feature>
<keyword evidence="1" id="KW-0677">Repeat</keyword>
<keyword evidence="7" id="KW-1185">Reference proteome</keyword>
<feature type="repeat" description="ANK" evidence="3">
    <location>
        <begin position="126"/>
        <end position="158"/>
    </location>
</feature>
<protein>
    <submittedName>
        <fullName evidence="6">Phosphocholine transferase AnkX</fullName>
        <ecNumber evidence="6">2.7.1.-</ecNumber>
    </submittedName>
</protein>
<evidence type="ECO:0000256" key="5">
    <source>
        <dbReference type="SAM" id="SignalP"/>
    </source>
</evidence>
<dbReference type="Gene3D" id="1.25.40.20">
    <property type="entry name" value="Ankyrin repeat-containing domain"/>
    <property type="match status" value="2"/>
</dbReference>
<name>A0A5C5WH50_9BACT</name>
<feature type="signal peptide" evidence="5">
    <location>
        <begin position="1"/>
        <end position="22"/>
    </location>
</feature>
<accession>A0A5C5WH50</accession>
<dbReference type="EC" id="2.7.1.-" evidence="6"/>
<feature type="repeat" description="ANK" evidence="3">
    <location>
        <begin position="60"/>
        <end position="92"/>
    </location>
</feature>
<dbReference type="InterPro" id="IPR002110">
    <property type="entry name" value="Ankyrin_rpt"/>
</dbReference>
<evidence type="ECO:0000256" key="4">
    <source>
        <dbReference type="SAM" id="MobiDB-lite"/>
    </source>
</evidence>
<dbReference type="Proteomes" id="UP000316598">
    <property type="component" value="Unassembled WGS sequence"/>
</dbReference>
<evidence type="ECO:0000256" key="1">
    <source>
        <dbReference type="ARBA" id="ARBA00022737"/>
    </source>
</evidence>
<feature type="repeat" description="ANK" evidence="3">
    <location>
        <begin position="159"/>
        <end position="191"/>
    </location>
</feature>
<reference evidence="6 7" key="1">
    <citation type="submission" date="2019-02" db="EMBL/GenBank/DDBJ databases">
        <title>Deep-cultivation of Planctomycetes and their phenomic and genomic characterization uncovers novel biology.</title>
        <authorList>
            <person name="Wiegand S."/>
            <person name="Jogler M."/>
            <person name="Boedeker C."/>
            <person name="Pinto D."/>
            <person name="Vollmers J."/>
            <person name="Rivas-Marin E."/>
            <person name="Kohn T."/>
            <person name="Peeters S.H."/>
            <person name="Heuer A."/>
            <person name="Rast P."/>
            <person name="Oberbeckmann S."/>
            <person name="Bunk B."/>
            <person name="Jeske O."/>
            <person name="Meyerdierks A."/>
            <person name="Storesund J.E."/>
            <person name="Kallscheuer N."/>
            <person name="Luecker S."/>
            <person name="Lage O.M."/>
            <person name="Pohl T."/>
            <person name="Merkel B.J."/>
            <person name="Hornburger P."/>
            <person name="Mueller R.-W."/>
            <person name="Bruemmer F."/>
            <person name="Labrenz M."/>
            <person name="Spormann A.M."/>
            <person name="Op Den Camp H."/>
            <person name="Overmann J."/>
            <person name="Amann R."/>
            <person name="Jetten M.S.M."/>
            <person name="Mascher T."/>
            <person name="Medema M.H."/>
            <person name="Devos D.P."/>
            <person name="Kaster A.-K."/>
            <person name="Ovreas L."/>
            <person name="Rohde M."/>
            <person name="Galperin M.Y."/>
            <person name="Jogler C."/>
        </authorList>
    </citation>
    <scope>NUCLEOTIDE SEQUENCE [LARGE SCALE GENOMIC DNA]</scope>
    <source>
        <strain evidence="6 7">Pla22</strain>
    </source>
</reference>
<evidence type="ECO:0000313" key="7">
    <source>
        <dbReference type="Proteomes" id="UP000316598"/>
    </source>
</evidence>
<dbReference type="InterPro" id="IPR036770">
    <property type="entry name" value="Ankyrin_rpt-contain_sf"/>
</dbReference>
<comment type="caution">
    <text evidence="6">The sequence shown here is derived from an EMBL/GenBank/DDBJ whole genome shotgun (WGS) entry which is preliminary data.</text>
</comment>
<keyword evidence="6" id="KW-0808">Transferase</keyword>
<feature type="repeat" description="ANK" evidence="3">
    <location>
        <begin position="93"/>
        <end position="125"/>
    </location>
</feature>
<feature type="compositionally biased region" description="Basic and acidic residues" evidence="4">
    <location>
        <begin position="477"/>
        <end position="497"/>
    </location>
</feature>
<organism evidence="6 7">
    <name type="scientific">Rubripirellula amarantea</name>
    <dbReference type="NCBI Taxonomy" id="2527999"/>
    <lineage>
        <taxon>Bacteria</taxon>
        <taxon>Pseudomonadati</taxon>
        <taxon>Planctomycetota</taxon>
        <taxon>Planctomycetia</taxon>
        <taxon>Pirellulales</taxon>
        <taxon>Pirellulaceae</taxon>
        <taxon>Rubripirellula</taxon>
    </lineage>
</organism>
<dbReference type="OrthoDB" id="211931at2"/>
<feature type="repeat" description="ANK" evidence="3">
    <location>
        <begin position="192"/>
        <end position="224"/>
    </location>
</feature>
<proteinExistence type="predicted"/>
<feature type="repeat" description="ANK" evidence="3">
    <location>
        <begin position="411"/>
        <end position="443"/>
    </location>
</feature>
<feature type="repeat" description="ANK" evidence="3">
    <location>
        <begin position="235"/>
        <end position="267"/>
    </location>
</feature>
<feature type="repeat" description="ANK" evidence="3">
    <location>
        <begin position="332"/>
        <end position="364"/>
    </location>
</feature>
<evidence type="ECO:0000256" key="3">
    <source>
        <dbReference type="PROSITE-ProRule" id="PRU00023"/>
    </source>
</evidence>
<dbReference type="EMBL" id="SJPI01000003">
    <property type="protein sequence ID" value="TWT49122.1"/>
    <property type="molecule type" value="Genomic_DNA"/>
</dbReference>
<keyword evidence="5" id="KW-0732">Signal</keyword>
<sequence length="497" mass="53319" precursor="true">MLIRYAFLFAFLVTLLPATCHKAEGQYLTDLSFVNACEKADWEIASKLISPESADQSQPDGMTGLHWAAFHGDVAIVSKLVRLMNEIDVRNEYQLTPLAIAALNGHAEVGRELLDAGADPNVRVSGNATPLLLAVRSGNVALVQSLVDQGADVNVRERKQQTALMWAAAEGHADVIDVLVHAGADVNVALPSGFTAMMFAAREGKIEAALRLLGHGVDVKTKMKPKRTGGRSPRDGMSALMLAVESAHYELALKLVEAGADPNDESSGFAPLHAMAWVRRPQNGDDPTGDPRPRGSGAVPALEFVRQIVAAGADVNLQLRRGRADKGRLSPRGATPFLLASQTVDLPLMETLLELGADPMLTNHDECTALLAAAGVGNHHVGEHPGTVAEVERAVRWLVDLGLDINAVDKNGETAMHGAAYRCFPETVKLLESLGADPEIWDHKNVHGWSPLIISKGYRPGSFKPDPPTILAISEAMGDRAKESADENDPDSQRYEP</sequence>